<feature type="transmembrane region" description="Helical" evidence="5">
    <location>
        <begin position="6"/>
        <end position="23"/>
    </location>
</feature>
<comment type="caution">
    <text evidence="7">The sequence shown here is derived from an EMBL/GenBank/DDBJ whole genome shotgun (WGS) entry which is preliminary data.</text>
</comment>
<evidence type="ECO:0000313" key="8">
    <source>
        <dbReference type="Proteomes" id="UP000433101"/>
    </source>
</evidence>
<organism evidence="7 8">
    <name type="scientific">Stappia sediminis</name>
    <dbReference type="NCBI Taxonomy" id="2692190"/>
    <lineage>
        <taxon>Bacteria</taxon>
        <taxon>Pseudomonadati</taxon>
        <taxon>Pseudomonadota</taxon>
        <taxon>Alphaproteobacteria</taxon>
        <taxon>Hyphomicrobiales</taxon>
        <taxon>Stappiaceae</taxon>
        <taxon>Stappia</taxon>
    </lineage>
</organism>
<dbReference type="InterPro" id="IPR017560">
    <property type="entry name" value="Cyt_c_biogenesis_CcmI"/>
</dbReference>
<dbReference type="SUPFAM" id="SSF48452">
    <property type="entry name" value="TPR-like"/>
    <property type="match status" value="1"/>
</dbReference>
<keyword evidence="4" id="KW-0802">TPR repeat</keyword>
<gene>
    <name evidence="7" type="primary">ccmI</name>
    <name evidence="7" type="ORF">GR183_12320</name>
</gene>
<keyword evidence="3" id="KW-0201">Cytochrome c-type biogenesis</keyword>
<reference evidence="7 8" key="1">
    <citation type="submission" date="2019-12" db="EMBL/GenBank/DDBJ databases">
        <authorList>
            <person name="Li M."/>
        </authorList>
    </citation>
    <scope>NUCLEOTIDE SEQUENCE [LARGE SCALE GENOMIC DNA]</scope>
    <source>
        <strain evidence="7 8">GBMRC 2046</strain>
    </source>
</reference>
<dbReference type="GO" id="GO:0030313">
    <property type="term" value="C:cell envelope"/>
    <property type="evidence" value="ECO:0007669"/>
    <property type="project" value="UniProtKB-SubCell"/>
</dbReference>
<keyword evidence="5" id="KW-1133">Transmembrane helix</keyword>
<keyword evidence="2" id="KW-0677">Repeat</keyword>
<comment type="subcellular location">
    <subcellularLocation>
        <location evidence="1">Cell envelope</location>
    </subcellularLocation>
</comment>
<dbReference type="EMBL" id="WUMV01000006">
    <property type="protein sequence ID" value="MXN65691.1"/>
    <property type="molecule type" value="Genomic_DNA"/>
</dbReference>
<evidence type="ECO:0000256" key="3">
    <source>
        <dbReference type="ARBA" id="ARBA00022748"/>
    </source>
</evidence>
<dbReference type="GO" id="GO:0005886">
    <property type="term" value="C:plasma membrane"/>
    <property type="evidence" value="ECO:0007669"/>
    <property type="project" value="TreeGrafter"/>
</dbReference>
<keyword evidence="5" id="KW-0812">Transmembrane</keyword>
<dbReference type="Proteomes" id="UP000433101">
    <property type="component" value="Unassembled WGS sequence"/>
</dbReference>
<name>A0A7X3LV42_9HYPH</name>
<proteinExistence type="predicted"/>
<evidence type="ECO:0000259" key="6">
    <source>
        <dbReference type="Pfam" id="PF23914"/>
    </source>
</evidence>
<evidence type="ECO:0000256" key="4">
    <source>
        <dbReference type="ARBA" id="ARBA00022803"/>
    </source>
</evidence>
<dbReference type="NCBIfam" id="TIGR03142">
    <property type="entry name" value="cytochro_ccmI"/>
    <property type="match status" value="1"/>
</dbReference>
<sequence length="388" mass="41566">MIIWIVFAILTAIAALSVLVPMARERARDGEQPSHDAQVYRAQLGEIDKDLERGLIDDESAEAARAEIARRLIAAAKASEDNAKDRAGSSRAIRLAQLAAIVFVPLATIGLYLELGTPNLPDQPLAQRLAAKPTQQDLPLLVARVENHLADNPQDGTGWDVLAPVYMRMGRVAEAATAYRNAIRILGPTVERQSNLGEALTMANQGIVSADARAAFERAVEIDARAVKPRFFLALALGQEGKNDEAAAAWRSILDEAQGNEPWIQAALSELEKVGGELPQKFARSGPSAGDVAAAGQMSEAERTQMIEGMVAGLDERLRSQGGDAEEWVRLIRAYSVLGRQDKAAKTYEFAASSFEGDPASMEKLEAVRQALDIAPAGSAGDAPAKPE</sequence>
<feature type="domain" description="Cytochrome c-type biogenesis protein H TPR" evidence="6">
    <location>
        <begin position="125"/>
        <end position="257"/>
    </location>
</feature>
<evidence type="ECO:0000256" key="1">
    <source>
        <dbReference type="ARBA" id="ARBA00004196"/>
    </source>
</evidence>
<dbReference type="InterPro" id="IPR011990">
    <property type="entry name" value="TPR-like_helical_dom_sf"/>
</dbReference>
<dbReference type="RefSeq" id="WP_160775952.1">
    <property type="nucleotide sequence ID" value="NZ_WUMV01000006.1"/>
</dbReference>
<dbReference type="Gene3D" id="1.25.40.10">
    <property type="entry name" value="Tetratricopeptide repeat domain"/>
    <property type="match status" value="1"/>
</dbReference>
<keyword evidence="5" id="KW-0472">Membrane</keyword>
<dbReference type="Pfam" id="PF23914">
    <property type="entry name" value="TPR_CcmH_CycH"/>
    <property type="match status" value="1"/>
</dbReference>
<protein>
    <submittedName>
        <fullName evidence="7">C-type cytochrome biogenesis protein CcmI</fullName>
    </submittedName>
</protein>
<dbReference type="AlphaFoldDB" id="A0A7X3LV42"/>
<dbReference type="PANTHER" id="PTHR47870:SF1">
    <property type="entry name" value="CYTOCHROME C-TYPE BIOGENESIS PROTEIN CCMH"/>
    <property type="match status" value="1"/>
</dbReference>
<dbReference type="PANTHER" id="PTHR47870">
    <property type="entry name" value="CYTOCHROME C-TYPE BIOGENESIS PROTEIN CCMH"/>
    <property type="match status" value="1"/>
</dbReference>
<keyword evidence="8" id="KW-1185">Reference proteome</keyword>
<dbReference type="InterPro" id="IPR051263">
    <property type="entry name" value="C-type_cytochrome_biogenesis"/>
</dbReference>
<dbReference type="InterPro" id="IPR056413">
    <property type="entry name" value="TPR_CcmH_CycH"/>
</dbReference>
<evidence type="ECO:0000256" key="5">
    <source>
        <dbReference type="SAM" id="Phobius"/>
    </source>
</evidence>
<evidence type="ECO:0000256" key="2">
    <source>
        <dbReference type="ARBA" id="ARBA00022737"/>
    </source>
</evidence>
<accession>A0A7X3LV42</accession>
<dbReference type="GO" id="GO:0017004">
    <property type="term" value="P:cytochrome complex assembly"/>
    <property type="evidence" value="ECO:0007669"/>
    <property type="project" value="UniProtKB-KW"/>
</dbReference>
<evidence type="ECO:0000313" key="7">
    <source>
        <dbReference type="EMBL" id="MXN65691.1"/>
    </source>
</evidence>